<dbReference type="PANTHER" id="PTHR30137:SF18">
    <property type="entry name" value="CONSERVED PROTEIN"/>
    <property type="match status" value="1"/>
</dbReference>
<dbReference type="SUPFAM" id="SSF51679">
    <property type="entry name" value="Bacterial luciferase-like"/>
    <property type="match status" value="1"/>
</dbReference>
<dbReference type="PANTHER" id="PTHR30137">
    <property type="entry name" value="LUCIFERASE-LIKE MONOOXYGENASE"/>
    <property type="match status" value="1"/>
</dbReference>
<dbReference type="NCBIfam" id="TIGR03620">
    <property type="entry name" value="F420_MSMEG_4141"/>
    <property type="match status" value="1"/>
</dbReference>
<accession>A0ABR5IVQ3</accession>
<gene>
    <name evidence="2" type="ORF">ADK38_37900</name>
</gene>
<dbReference type="InterPro" id="IPR036661">
    <property type="entry name" value="Luciferase-like_sf"/>
</dbReference>
<dbReference type="InterPro" id="IPR011251">
    <property type="entry name" value="Luciferase-like_dom"/>
</dbReference>
<sequence length="306" mass="32445">MTSTTPTTATESTARLGRIGVWSAALHSEDPDRRREIADAAAELDELGYGTLWVGGSSSPDDVAHLLAATSRATVGSSIISIWQHEAAAVAARDAELADAHGDRFVLGLGVSHAEFGDRQDRPFAGRPYSAMVAYLDALDAAPRPVPASRRALAALGPKMLRLARDRSLGALPYLTTAEQVAEARTALGPDAVLAPELKVVLDPDLPRARATARSYLTGYLGLVNYTNNFRRLGFGDDDFTGGGSDRLLDAVFALGDAPAIRGRVDAFLAAGADHLAIQVVTEDTRGTLPRPQWRALAESLPLKRA</sequence>
<proteinExistence type="predicted"/>
<keyword evidence="3" id="KW-1185">Reference proteome</keyword>
<dbReference type="Gene3D" id="3.20.20.30">
    <property type="entry name" value="Luciferase-like domain"/>
    <property type="match status" value="1"/>
</dbReference>
<dbReference type="RefSeq" id="WP_048831808.1">
    <property type="nucleotide sequence ID" value="NZ_JBIRHZ010000003.1"/>
</dbReference>
<evidence type="ECO:0000313" key="3">
    <source>
        <dbReference type="Proteomes" id="UP000037020"/>
    </source>
</evidence>
<dbReference type="InterPro" id="IPR050766">
    <property type="entry name" value="Bact_Lucif_Oxidored"/>
</dbReference>
<dbReference type="InterPro" id="IPR019922">
    <property type="entry name" value="Lucif-like_OxRdatse_MSMEG_4141"/>
</dbReference>
<comment type="caution">
    <text evidence="2">The sequence shown here is derived from an EMBL/GenBank/DDBJ whole genome shotgun (WGS) entry which is preliminary data.</text>
</comment>
<protein>
    <submittedName>
        <fullName evidence="2">F420-dependent oxidoreductase</fullName>
    </submittedName>
</protein>
<dbReference type="EMBL" id="LGUT01003572">
    <property type="protein sequence ID" value="KOG85224.1"/>
    <property type="molecule type" value="Genomic_DNA"/>
</dbReference>
<dbReference type="Pfam" id="PF00296">
    <property type="entry name" value="Bac_luciferase"/>
    <property type="match status" value="1"/>
</dbReference>
<organism evidence="2 3">
    <name type="scientific">Streptomyces varsoviensis</name>
    <dbReference type="NCBI Taxonomy" id="67373"/>
    <lineage>
        <taxon>Bacteria</taxon>
        <taxon>Bacillati</taxon>
        <taxon>Actinomycetota</taxon>
        <taxon>Actinomycetes</taxon>
        <taxon>Kitasatosporales</taxon>
        <taxon>Streptomycetaceae</taxon>
        <taxon>Streptomyces</taxon>
    </lineage>
</organism>
<feature type="domain" description="Luciferase-like" evidence="1">
    <location>
        <begin position="29"/>
        <end position="137"/>
    </location>
</feature>
<evidence type="ECO:0000313" key="2">
    <source>
        <dbReference type="EMBL" id="KOG85224.1"/>
    </source>
</evidence>
<dbReference type="Proteomes" id="UP000037020">
    <property type="component" value="Unassembled WGS sequence"/>
</dbReference>
<evidence type="ECO:0000259" key="1">
    <source>
        <dbReference type="Pfam" id="PF00296"/>
    </source>
</evidence>
<reference evidence="2 3" key="1">
    <citation type="submission" date="2015-07" db="EMBL/GenBank/DDBJ databases">
        <authorList>
            <person name="Ju K.-S."/>
            <person name="Doroghazi J.R."/>
            <person name="Metcalf W.W."/>
        </authorList>
    </citation>
    <scope>NUCLEOTIDE SEQUENCE [LARGE SCALE GENOMIC DNA]</scope>
    <source>
        <strain evidence="2 3">NRRL B-3589</strain>
    </source>
</reference>
<name>A0ABR5IVQ3_9ACTN</name>